<dbReference type="Proteomes" id="UP001529510">
    <property type="component" value="Unassembled WGS sequence"/>
</dbReference>
<dbReference type="AlphaFoldDB" id="A0ABD0N4Y2"/>
<accession>A0ABD0N4Y2</accession>
<proteinExistence type="predicted"/>
<evidence type="ECO:0000313" key="1">
    <source>
        <dbReference type="EMBL" id="KAL0156658.1"/>
    </source>
</evidence>
<dbReference type="EMBL" id="JAMKFB020000024">
    <property type="protein sequence ID" value="KAL0156658.1"/>
    <property type="molecule type" value="Genomic_DNA"/>
</dbReference>
<feature type="non-terminal residue" evidence="1">
    <location>
        <position position="55"/>
    </location>
</feature>
<gene>
    <name evidence="1" type="ORF">M9458_047904</name>
</gene>
<feature type="non-terminal residue" evidence="1">
    <location>
        <position position="1"/>
    </location>
</feature>
<organism evidence="1 2">
    <name type="scientific">Cirrhinus mrigala</name>
    <name type="common">Mrigala</name>
    <dbReference type="NCBI Taxonomy" id="683832"/>
    <lineage>
        <taxon>Eukaryota</taxon>
        <taxon>Metazoa</taxon>
        <taxon>Chordata</taxon>
        <taxon>Craniata</taxon>
        <taxon>Vertebrata</taxon>
        <taxon>Euteleostomi</taxon>
        <taxon>Actinopterygii</taxon>
        <taxon>Neopterygii</taxon>
        <taxon>Teleostei</taxon>
        <taxon>Ostariophysi</taxon>
        <taxon>Cypriniformes</taxon>
        <taxon>Cyprinidae</taxon>
        <taxon>Labeoninae</taxon>
        <taxon>Labeonini</taxon>
        <taxon>Cirrhinus</taxon>
    </lineage>
</organism>
<evidence type="ECO:0000313" key="2">
    <source>
        <dbReference type="Proteomes" id="UP001529510"/>
    </source>
</evidence>
<sequence length="55" mass="6280">NPSMTSQTLILSSQRKPCQTLCASLQGSRSSMLVLWKLMMPSWDFLTLRHQKILS</sequence>
<reference evidence="1 2" key="1">
    <citation type="submission" date="2024-05" db="EMBL/GenBank/DDBJ databases">
        <title>Genome sequencing and assembly of Indian major carp, Cirrhinus mrigala (Hamilton, 1822).</title>
        <authorList>
            <person name="Mohindra V."/>
            <person name="Chowdhury L.M."/>
            <person name="Lal K."/>
            <person name="Jena J.K."/>
        </authorList>
    </citation>
    <scope>NUCLEOTIDE SEQUENCE [LARGE SCALE GENOMIC DNA]</scope>
    <source>
        <strain evidence="1">CM1030</strain>
        <tissue evidence="1">Blood</tissue>
    </source>
</reference>
<protein>
    <submittedName>
        <fullName evidence="1">Uncharacterized protein</fullName>
    </submittedName>
</protein>
<comment type="caution">
    <text evidence="1">The sequence shown here is derived from an EMBL/GenBank/DDBJ whole genome shotgun (WGS) entry which is preliminary data.</text>
</comment>
<keyword evidence="2" id="KW-1185">Reference proteome</keyword>
<name>A0ABD0N4Y2_CIRMR</name>